<keyword evidence="4" id="KW-1185">Reference proteome</keyword>
<reference evidence="5 6" key="1">
    <citation type="submission" date="2025-04" db="UniProtKB">
        <authorList>
            <consortium name="RefSeq"/>
        </authorList>
    </citation>
    <scope>IDENTIFICATION</scope>
</reference>
<dbReference type="AlphaFoldDB" id="A0AAJ7RPD6"/>
<dbReference type="RefSeq" id="XP_024944220.1">
    <property type="nucleotide sequence ID" value="XM_025088452.1"/>
</dbReference>
<feature type="compositionally biased region" description="Polar residues" evidence="3">
    <location>
        <begin position="796"/>
        <end position="810"/>
    </location>
</feature>
<comment type="similarity">
    <text evidence="1">Belongs to the SAPS family.</text>
</comment>
<dbReference type="GeneID" id="107271271"/>
<feature type="compositionally biased region" description="Basic and acidic residues" evidence="3">
    <location>
        <begin position="811"/>
        <end position="827"/>
    </location>
</feature>
<dbReference type="SUPFAM" id="SSF48371">
    <property type="entry name" value="ARM repeat"/>
    <property type="match status" value="1"/>
</dbReference>
<dbReference type="GO" id="GO:0005634">
    <property type="term" value="C:nucleus"/>
    <property type="evidence" value="ECO:0007669"/>
    <property type="project" value="TreeGrafter"/>
</dbReference>
<sequence length="886" mass="99253">MFWANNYVSSPHIEALLNKEDVTLHELMDEEDILQECKSQNKKLVDYLTRPKVMEELVTLTTREPSLNIDERWRYKYSNVACELLTSEVPTLNEKLAGDETLLSKLYAFIDTDEPLNPLLASFFSKTIGVLVARKSDQNWYSYQFTCLQVLEFLKSRQRCVDLLLRHLETSAIMDLILKLVTQVEGNDMRQNILTWLDSQDLVQRLVQLLSPSAGVTRHANAAQLLCDMVKGARENRNTMERVDPDPILYTLESDEIVTLLLETILTGEKMESSIVGGIQVLLVLLGQKASNVTNEGDVQGIGAGEDFTDNKQRTKISIATLPYLEHFHQLLLDPPKKPAVKTTAGILECPLGNTRLHVAKLLTSLLSTENPKIREKLAELGTFQTLLDLFFKYSWNNFLHTQVEQCLALAINSTCHDTNDIIYPHLFIKCRLIDRILEAWDKNDNKQNTEKGVRQGYMGHLINIANNIVAQCEESNVNNFLQANLSSECLNKWEALVSNQLAEINKTHQIQLGGIPQTCMTNSDENPNEYNTFSHDAYMQQAYTNYQEQQMTPQLIENYGYHDDEFNDGDDTLANSVDQLNTVAFNLTEEDLDKGEEMFNQICQQKQRAGIEESSGTGEWNDDGELTFQTVIDKRDWPTKQQHHDSNSSDEDEDDPHDLHMEVDGTDHIFSNVTEWDSTEPLSTNVVLPKVNPWDVVPSEPVEQSGWANFDNFESSLNIDGIPETEAKASEHEVQANKQDNTTGGATTDDKSISDKNSTSAGDTVKIDANDTVLPSHDTDKTTTNRKINEDQKDSVNTADSNANPSETSDSGKTDSKSVNDKGSRVHVVEIKVATDKKQDEVTLSDDGATTVVEAESEKAQVAAVDNNTSIASSASSTSQVLDAQ</sequence>
<dbReference type="Proteomes" id="UP000694920">
    <property type="component" value="Unplaced"/>
</dbReference>
<feature type="compositionally biased region" description="Polar residues" evidence="3">
    <location>
        <begin position="737"/>
        <end position="747"/>
    </location>
</feature>
<evidence type="ECO:0000256" key="3">
    <source>
        <dbReference type="SAM" id="MobiDB-lite"/>
    </source>
</evidence>
<dbReference type="CTD" id="38714"/>
<feature type="region of interest" description="Disordered" evidence="3">
    <location>
        <begin position="606"/>
        <end position="625"/>
    </location>
</feature>
<dbReference type="RefSeq" id="XP_024944221.1">
    <property type="nucleotide sequence ID" value="XM_025088453.1"/>
</dbReference>
<dbReference type="GO" id="GO:0019903">
    <property type="term" value="F:protein phosphatase binding"/>
    <property type="evidence" value="ECO:0007669"/>
    <property type="project" value="InterPro"/>
</dbReference>
<accession>A0AAJ7RPD6</accession>
<dbReference type="RefSeq" id="XP_024944222.1">
    <property type="nucleotide sequence ID" value="XM_025088454.1"/>
</dbReference>
<dbReference type="PANTHER" id="PTHR12634">
    <property type="entry name" value="SIT4 YEAST -ASSOCIATING PROTEIN-RELATED"/>
    <property type="match status" value="1"/>
</dbReference>
<organism evidence="4 5">
    <name type="scientific">Cephus cinctus</name>
    <name type="common">Wheat stem sawfly</name>
    <dbReference type="NCBI Taxonomy" id="211228"/>
    <lineage>
        <taxon>Eukaryota</taxon>
        <taxon>Metazoa</taxon>
        <taxon>Ecdysozoa</taxon>
        <taxon>Arthropoda</taxon>
        <taxon>Hexapoda</taxon>
        <taxon>Insecta</taxon>
        <taxon>Pterygota</taxon>
        <taxon>Neoptera</taxon>
        <taxon>Endopterygota</taxon>
        <taxon>Hymenoptera</taxon>
        <taxon>Cephoidea</taxon>
        <taxon>Cephidae</taxon>
        <taxon>Cephus</taxon>
    </lineage>
</organism>
<keyword evidence="2" id="KW-0131">Cell cycle</keyword>
<dbReference type="PANTHER" id="PTHR12634:SF8">
    <property type="entry name" value="FIERY MOUNTAIN, ISOFORM D"/>
    <property type="match status" value="1"/>
</dbReference>
<proteinExistence type="inferred from homology"/>
<feature type="region of interest" description="Disordered" evidence="3">
    <location>
        <begin position="728"/>
        <end position="827"/>
    </location>
</feature>
<dbReference type="Pfam" id="PF04499">
    <property type="entry name" value="SAPS"/>
    <property type="match status" value="1"/>
</dbReference>
<protein>
    <submittedName>
        <fullName evidence="5 6">Serine/threonine-protein phosphatase 6 regulatory subunit 3 isoform X1</fullName>
    </submittedName>
</protein>
<evidence type="ECO:0000313" key="7">
    <source>
        <dbReference type="RefSeq" id="XP_024944222.1"/>
    </source>
</evidence>
<dbReference type="InterPro" id="IPR016024">
    <property type="entry name" value="ARM-type_fold"/>
</dbReference>
<evidence type="ECO:0000313" key="5">
    <source>
        <dbReference type="RefSeq" id="XP_024944220.1"/>
    </source>
</evidence>
<evidence type="ECO:0000256" key="2">
    <source>
        <dbReference type="ARBA" id="ARBA00023306"/>
    </source>
</evidence>
<feature type="compositionally biased region" description="Basic and acidic residues" evidence="3">
    <location>
        <begin position="778"/>
        <end position="795"/>
    </location>
</feature>
<evidence type="ECO:0000313" key="4">
    <source>
        <dbReference type="Proteomes" id="UP000694920"/>
    </source>
</evidence>
<dbReference type="GO" id="GO:0005829">
    <property type="term" value="C:cytosol"/>
    <property type="evidence" value="ECO:0007669"/>
    <property type="project" value="TreeGrafter"/>
</dbReference>
<gene>
    <name evidence="5 6 7" type="primary">LOC107271271</name>
</gene>
<evidence type="ECO:0000256" key="1">
    <source>
        <dbReference type="ARBA" id="ARBA00006180"/>
    </source>
</evidence>
<evidence type="ECO:0000313" key="6">
    <source>
        <dbReference type="RefSeq" id="XP_024944221.1"/>
    </source>
</evidence>
<feature type="region of interest" description="Disordered" evidence="3">
    <location>
        <begin position="635"/>
        <end position="663"/>
    </location>
</feature>
<name>A0AAJ7RPD6_CEPCN</name>
<dbReference type="InterPro" id="IPR007587">
    <property type="entry name" value="SAPS"/>
</dbReference>
<feature type="compositionally biased region" description="Basic and acidic residues" evidence="3">
    <location>
        <begin position="635"/>
        <end position="648"/>
    </location>
</feature>
<dbReference type="GO" id="GO:0019888">
    <property type="term" value="F:protein phosphatase regulator activity"/>
    <property type="evidence" value="ECO:0007669"/>
    <property type="project" value="TreeGrafter"/>
</dbReference>